<gene>
    <name evidence="2" type="ORF">C8Q71DRAFT_766105</name>
</gene>
<organism evidence="2 3">
    <name type="scientific">Rhodofomes roseus</name>
    <dbReference type="NCBI Taxonomy" id="34475"/>
    <lineage>
        <taxon>Eukaryota</taxon>
        <taxon>Fungi</taxon>
        <taxon>Dikarya</taxon>
        <taxon>Basidiomycota</taxon>
        <taxon>Agaricomycotina</taxon>
        <taxon>Agaricomycetes</taxon>
        <taxon>Polyporales</taxon>
        <taxon>Rhodofomes</taxon>
    </lineage>
</organism>
<dbReference type="GeneID" id="72004907"/>
<proteinExistence type="predicted"/>
<keyword evidence="3" id="KW-1185">Reference proteome</keyword>
<accession>A0ABQ8KBQ8</accession>
<evidence type="ECO:0000256" key="1">
    <source>
        <dbReference type="SAM" id="SignalP"/>
    </source>
</evidence>
<evidence type="ECO:0000313" key="3">
    <source>
        <dbReference type="Proteomes" id="UP000814176"/>
    </source>
</evidence>
<name>A0ABQ8KBQ8_9APHY</name>
<protein>
    <recommendedName>
        <fullName evidence="4">Secreted protein</fullName>
    </recommendedName>
</protein>
<dbReference type="EMBL" id="JADCUA010000014">
    <property type="protein sequence ID" value="KAH9834737.1"/>
    <property type="molecule type" value="Genomic_DNA"/>
</dbReference>
<feature type="signal peptide" evidence="1">
    <location>
        <begin position="1"/>
        <end position="21"/>
    </location>
</feature>
<feature type="chain" id="PRO_5047402201" description="Secreted protein" evidence="1">
    <location>
        <begin position="22"/>
        <end position="70"/>
    </location>
</feature>
<evidence type="ECO:0000313" key="2">
    <source>
        <dbReference type="EMBL" id="KAH9834737.1"/>
    </source>
</evidence>
<dbReference type="Proteomes" id="UP000814176">
    <property type="component" value="Unassembled WGS sequence"/>
</dbReference>
<dbReference type="RefSeq" id="XP_047777223.1">
    <property type="nucleotide sequence ID" value="XM_047924175.1"/>
</dbReference>
<comment type="caution">
    <text evidence="2">The sequence shown here is derived from an EMBL/GenBank/DDBJ whole genome shotgun (WGS) entry which is preliminary data.</text>
</comment>
<reference evidence="2 3" key="1">
    <citation type="journal article" date="2021" name="Environ. Microbiol.">
        <title>Gene family expansions and transcriptome signatures uncover fungal adaptations to wood decay.</title>
        <authorList>
            <person name="Hage H."/>
            <person name="Miyauchi S."/>
            <person name="Viragh M."/>
            <person name="Drula E."/>
            <person name="Min B."/>
            <person name="Chaduli D."/>
            <person name="Navarro D."/>
            <person name="Favel A."/>
            <person name="Norest M."/>
            <person name="Lesage-Meessen L."/>
            <person name="Balint B."/>
            <person name="Merenyi Z."/>
            <person name="de Eugenio L."/>
            <person name="Morin E."/>
            <person name="Martinez A.T."/>
            <person name="Baldrian P."/>
            <person name="Stursova M."/>
            <person name="Martinez M.J."/>
            <person name="Novotny C."/>
            <person name="Magnuson J.K."/>
            <person name="Spatafora J.W."/>
            <person name="Maurice S."/>
            <person name="Pangilinan J."/>
            <person name="Andreopoulos W."/>
            <person name="LaButti K."/>
            <person name="Hundley H."/>
            <person name="Na H."/>
            <person name="Kuo A."/>
            <person name="Barry K."/>
            <person name="Lipzen A."/>
            <person name="Henrissat B."/>
            <person name="Riley R."/>
            <person name="Ahrendt S."/>
            <person name="Nagy L.G."/>
            <person name="Grigoriev I.V."/>
            <person name="Martin F."/>
            <person name="Rosso M.N."/>
        </authorList>
    </citation>
    <scope>NUCLEOTIDE SEQUENCE [LARGE SCALE GENOMIC DNA]</scope>
    <source>
        <strain evidence="2 3">CIRM-BRFM 1785</strain>
    </source>
</reference>
<sequence>MLVRLLTCLPTYLLADSPALALDSRLSNLLSSVRPTRHDPLYPTIDPYPFTTRAYRLKTRRSVAPLRVRS</sequence>
<evidence type="ECO:0008006" key="4">
    <source>
        <dbReference type="Google" id="ProtNLM"/>
    </source>
</evidence>
<keyword evidence="1" id="KW-0732">Signal</keyword>